<feature type="site" description="Interacts with thioredoxin/glutaredoxin" evidence="8">
    <location>
        <position position="781"/>
    </location>
</feature>
<evidence type="ECO:0000256" key="3">
    <source>
        <dbReference type="ARBA" id="ARBA00022705"/>
    </source>
</evidence>
<keyword evidence="6 8" id="KW-0560">Oxidoreductase</keyword>
<dbReference type="GO" id="GO:0006260">
    <property type="term" value="P:DNA replication"/>
    <property type="evidence" value="ECO:0007669"/>
    <property type="project" value="UniProtKB-KW"/>
</dbReference>
<organismHost>
    <name type="scientific">Bos taurus</name>
    <name type="common">Bovine</name>
    <dbReference type="NCBI Taxonomy" id="9913"/>
</organismHost>
<keyword evidence="3" id="KW-0235">DNA replication</keyword>
<feature type="binding site" evidence="8">
    <location>
        <begin position="408"/>
        <end position="412"/>
    </location>
    <ligand>
        <name>substrate</name>
    </ligand>
</feature>
<dbReference type="InterPro" id="IPR039718">
    <property type="entry name" value="Rrm1"/>
</dbReference>
<evidence type="ECO:0000256" key="2">
    <source>
        <dbReference type="ARBA" id="ARBA00022518"/>
    </source>
</evidence>
<dbReference type="HAMAP" id="MF_04026">
    <property type="entry name" value="HSV_RIR1"/>
    <property type="match status" value="1"/>
</dbReference>
<comment type="similarity">
    <text evidence="1 8 9">Belongs to the ribonucleoside diphosphate reductase large chain family.</text>
</comment>
<evidence type="ECO:0000256" key="10">
    <source>
        <dbReference type="SAM" id="MobiDB-lite"/>
    </source>
</evidence>
<feature type="binding site" evidence="8">
    <location>
        <begin position="207"/>
        <end position="208"/>
    </location>
    <ligand>
        <name>substrate</name>
    </ligand>
</feature>
<comment type="function">
    <text evidence="8">Ribonucleoside-diphosphate reductase holoenzyme provides the precursors necessary for viral DNA synthesis. Allows virus growth in non-dividing cells, as well as reactivation from latency in infected hosts. Catalyzes the biosynthesis of deoxyribonucleotides from the corresponding ribonucleotides.</text>
</comment>
<feature type="active site" description="Cysteine radical intermediate" evidence="8">
    <location>
        <position position="410"/>
    </location>
</feature>
<dbReference type="EMBL" id="MN551084">
    <property type="protein sequence ID" value="QJC19158.1"/>
    <property type="molecule type" value="Genomic_DNA"/>
</dbReference>
<feature type="site" description="Important for electron transfer" evidence="8">
    <location>
        <position position="731"/>
    </location>
</feature>
<dbReference type="UniPathway" id="UPA00326"/>
<evidence type="ECO:0000256" key="7">
    <source>
        <dbReference type="ARBA" id="ARBA00023157"/>
    </source>
</evidence>
<sequence>MDSFLVDSAQQNSKMVIDQDLEVIEKCVDNLKISAGWNIEDNMIAGRLYHKLMDHVVTTSMKSYLDFFKSKLSPDVGSFMENNAEELDSMCLRYQMSSTYNDILNCGILAAKRFYDTYLLRTPGPNPIFESIPHFYTRISVFCAVQCLRFSYLKTTIQATIKKNNNREASTDMDIVHYFFGFIASQVVCCATPVLRSAGVESENLASCFIVSPEMYSETSTITSLYSRLFPLLSSKSGVGMDITSFANDQKNIHSCLKLINAHVEFFNDNNIRPVSVATYIELWHVQIFEFLYAKVPENSDRCASIFQAVCVPSLFFKLYEKDPMGSWYLFDPSDVPGLKLLYGKEFEDEYHKLVQSQLFVKEVPLKSIMFSLINTIIKTGSPYVILKEAINKHHWCETQGEAINAANLCAEIVQHSGRHVATCSLANICLPKCLEGLDFLTQCHGGTPVKKTFSFQLLTRAVEAAVFVINAAIVGGHCVLDEVKRGQGERAMGIGVQGLADVFAELGYGYLDKESEILDRHIFECMYYSAVKTSHDIVRIGGGVPFEGFDRSKLKRGLFHWQEWEIEDPMLISQDMWLNLGKSISQFGIFNSQFIALMPTAGTSQITGHSEAFYPFFANMSSKVSNKEEIMKPNITFLKSVRKRDLDTVRFYNGDVSRFPEPLAKRYQIFLNAFDYCPFEQMKRARQRAPFVDQSQSFSLFLKEENVKSASYLKNLLLYGYNLGLKTIMYYCRIQKEFTVSDFQCLDTGCQFDEDPDNQNKCEETHNKSQEPNYKTEAPCQLDSSPQCDCCQ</sequence>
<dbReference type="PANTHER" id="PTHR11573">
    <property type="entry name" value="RIBONUCLEOSIDE-DIPHOSPHATE REDUCTASE LARGE CHAIN"/>
    <property type="match status" value="1"/>
</dbReference>
<feature type="active site" description="Proton acceptor" evidence="8">
    <location>
        <position position="408"/>
    </location>
</feature>
<gene>
    <name evidence="8" type="primary">RIR1</name>
</gene>
<dbReference type="PANTHER" id="PTHR11573:SF6">
    <property type="entry name" value="RIBONUCLEOSIDE-DIPHOSPHATE REDUCTASE LARGE SUBUNIT"/>
    <property type="match status" value="1"/>
</dbReference>
<dbReference type="InterPro" id="IPR008926">
    <property type="entry name" value="RNR_R1-su_N"/>
</dbReference>
<dbReference type="GO" id="GO:0009263">
    <property type="term" value="P:deoxyribonucleotide biosynthetic process"/>
    <property type="evidence" value="ECO:0007669"/>
    <property type="project" value="UniProtKB-KW"/>
</dbReference>
<comment type="subunit">
    <text evidence="8">Heterotetramer composed of a homodimer of the large subunit (R1) and a homodimer of the small subunit (R2). Larger multisubunit protein complex are also active, composed of (R1)n(R2)n.</text>
</comment>
<feature type="active site" description="Proton acceptor" evidence="8">
    <location>
        <position position="412"/>
    </location>
</feature>
<evidence type="ECO:0000256" key="1">
    <source>
        <dbReference type="ARBA" id="ARBA00010406"/>
    </source>
</evidence>
<reference evidence="13" key="2">
    <citation type="submission" date="2019-10" db="EMBL/GenBank/DDBJ databases">
        <title>Experimental infection of calves with contemporary bovine gammaherpesvirus type 4.</title>
        <authorList>
            <person name="Bauermann F."/>
            <person name="Kutish G."/>
            <person name="Diel D."/>
            <person name="Falkenberg S."/>
            <person name="Martins M."/>
            <person name="Flores E."/>
        </authorList>
    </citation>
    <scope>NUCLEOTIDE SEQUENCE</scope>
    <source>
        <strain evidence="13">SD16-49</strain>
    </source>
</reference>
<evidence type="ECO:0000256" key="9">
    <source>
        <dbReference type="RuleBase" id="RU003410"/>
    </source>
</evidence>
<feature type="site" description="Important for hydrogen atom transfer" evidence="8">
    <location>
        <position position="424"/>
    </location>
</feature>
<name>A0A0F6N5B5_BHV4</name>
<evidence type="ECO:0000256" key="5">
    <source>
        <dbReference type="ARBA" id="ARBA00022840"/>
    </source>
</evidence>
<dbReference type="GO" id="GO:0004748">
    <property type="term" value="F:ribonucleoside-diphosphate reductase activity, thioredoxin disulfide as acceptor"/>
    <property type="evidence" value="ECO:0007669"/>
    <property type="project" value="UniProtKB-UniRule"/>
</dbReference>
<feature type="compositionally biased region" description="Basic and acidic residues" evidence="10">
    <location>
        <begin position="759"/>
        <end position="770"/>
    </location>
</feature>
<evidence type="ECO:0000313" key="12">
    <source>
        <dbReference type="EMBL" id="AIA82806.1"/>
    </source>
</evidence>
<dbReference type="EMBL" id="KC999113">
    <property type="protein sequence ID" value="AIA82806.1"/>
    <property type="molecule type" value="Genomic_DNA"/>
</dbReference>
<keyword evidence="9" id="KW-0215">Deoxyribonucleotide synthesis</keyword>
<organismHost>
    <name type="scientific">Panthera leo</name>
    <name type="common">Lion</name>
    <dbReference type="NCBI Taxonomy" id="9689"/>
</organismHost>
<dbReference type="SUPFAM" id="SSF48168">
    <property type="entry name" value="R1 subunit of ribonucleotide reductase, N-terminal domain"/>
    <property type="match status" value="1"/>
</dbReference>
<feature type="site" description="Important for hydrogen atom transfer" evidence="8">
    <location>
        <position position="208"/>
    </location>
</feature>
<dbReference type="Pfam" id="PF02867">
    <property type="entry name" value="Ribonuc_red_lgC"/>
    <property type="match status" value="1"/>
</dbReference>
<keyword evidence="7 8" id="KW-1015">Disulfide bond</keyword>
<keyword evidence="4 8" id="KW-0547">Nucleotide-binding</keyword>
<reference evidence="12" key="1">
    <citation type="submission" date="2013-05" db="EMBL/GenBank/DDBJ databases">
        <title>Seroprevalence against a Canadian isolate of bovine herpesvirus 4 (BHV4) is higher in various diseases affected bovine dairy herds compared to healthy herds.</title>
        <authorList>
            <person name="Music N."/>
            <person name="Laroche J."/>
            <person name="Tremblay D."/>
            <person name="Mandeville I."/>
            <person name="Bellehumeur C."/>
            <person name="Charette S.J."/>
            <person name="Gagnon C.A."/>
        </authorList>
    </citation>
    <scope>NUCLEOTIDE SEQUENCE</scope>
    <source>
        <strain evidence="12">FMV09-1180503</strain>
    </source>
</reference>
<dbReference type="Pfam" id="PF00317">
    <property type="entry name" value="Ribonuc_red_lgN"/>
    <property type="match status" value="1"/>
</dbReference>
<feature type="region of interest" description="Disordered" evidence="10">
    <location>
        <begin position="757"/>
        <end position="786"/>
    </location>
</feature>
<comment type="caution">
    <text evidence="8">Lacks conserved residue(s) required for the propagation of feature annotation.</text>
</comment>
<dbReference type="InterPro" id="IPR000788">
    <property type="entry name" value="RNR_lg_C"/>
</dbReference>
<dbReference type="NCBIfam" id="TIGR02506">
    <property type="entry name" value="NrdE_NrdA"/>
    <property type="match status" value="1"/>
</dbReference>
<proteinExistence type="inferred from homology"/>
<comment type="function">
    <text evidence="9">Provides the precursors necessary for DNA synthesis. Catalyzes the biosynthesis of deoxyribonucleotides from the corresponding ribonucleotides.</text>
</comment>
<evidence type="ECO:0000259" key="11">
    <source>
        <dbReference type="PROSITE" id="PS00089"/>
    </source>
</evidence>
<dbReference type="SUPFAM" id="SSF51998">
    <property type="entry name" value="PFL-like glycyl radical enzymes"/>
    <property type="match status" value="1"/>
</dbReference>
<protein>
    <recommendedName>
        <fullName evidence="8">Ribonucleoside-diphosphate reductase large subunit</fullName>
        <shortName evidence="8">R1</shortName>
        <ecNumber evidence="8">1.17.4.1</ecNumber>
    </recommendedName>
    <alternativeName>
        <fullName evidence="8">Ribonucleotide reductase large subunit</fullName>
    </alternativeName>
</protein>
<dbReference type="GO" id="GO:0005524">
    <property type="term" value="F:ATP binding"/>
    <property type="evidence" value="ECO:0007669"/>
    <property type="project" value="UniProtKB-UniRule"/>
</dbReference>
<dbReference type="InterPro" id="IPR013346">
    <property type="entry name" value="NrdE_NrdA_C"/>
</dbReference>
<dbReference type="Gene3D" id="3.20.70.20">
    <property type="match status" value="1"/>
</dbReference>
<keyword evidence="5 8" id="KW-0067">ATP-binding</keyword>
<feature type="binding site" evidence="8">
    <location>
        <begin position="600"/>
        <end position="604"/>
    </location>
    <ligand>
        <name>substrate</name>
    </ligand>
</feature>
<comment type="catalytic activity">
    <reaction evidence="8 9">
        <text>a 2'-deoxyribonucleoside 5'-diphosphate + [thioredoxin]-disulfide + H2O = a ribonucleoside 5'-diphosphate + [thioredoxin]-dithiol</text>
        <dbReference type="Rhea" id="RHEA:23252"/>
        <dbReference type="Rhea" id="RHEA-COMP:10698"/>
        <dbReference type="Rhea" id="RHEA-COMP:10700"/>
        <dbReference type="ChEBI" id="CHEBI:15377"/>
        <dbReference type="ChEBI" id="CHEBI:29950"/>
        <dbReference type="ChEBI" id="CHEBI:50058"/>
        <dbReference type="ChEBI" id="CHEBI:57930"/>
        <dbReference type="ChEBI" id="CHEBI:73316"/>
        <dbReference type="EC" id="1.17.4.1"/>
    </reaction>
</comment>
<evidence type="ECO:0000256" key="8">
    <source>
        <dbReference type="HAMAP-Rule" id="MF_04026"/>
    </source>
</evidence>
<dbReference type="PROSITE" id="PS00089">
    <property type="entry name" value="RIBORED_LARGE"/>
    <property type="match status" value="1"/>
</dbReference>
<dbReference type="GO" id="GO:0016032">
    <property type="term" value="P:viral process"/>
    <property type="evidence" value="ECO:0007669"/>
    <property type="project" value="UniProtKB-UniRule"/>
</dbReference>
<evidence type="ECO:0000313" key="13">
    <source>
        <dbReference type="EMBL" id="QJC19158.1"/>
    </source>
</evidence>
<keyword evidence="2 8" id="KW-0244">Early protein</keyword>
<dbReference type="PRINTS" id="PR01183">
    <property type="entry name" value="RIBORDTASEM1"/>
</dbReference>
<organismHost>
    <name type="scientific">Felis catus</name>
    <name type="common">Cat</name>
    <name type="synonym">Felis silvestris catus</name>
    <dbReference type="NCBI Taxonomy" id="9685"/>
</organismHost>
<feature type="binding site" evidence="8">
    <location>
        <position position="238"/>
    </location>
    <ligand>
        <name>substrate</name>
    </ligand>
</feature>
<feature type="site" description="Important for electron transfer" evidence="8">
    <location>
        <position position="732"/>
    </location>
</feature>
<feature type="domain" description="Ribonucleotide reductase large subunit" evidence="11">
    <location>
        <begin position="578"/>
        <end position="600"/>
    </location>
</feature>
<evidence type="ECO:0000256" key="6">
    <source>
        <dbReference type="ARBA" id="ARBA00023002"/>
    </source>
</evidence>
<dbReference type="InterPro" id="IPR034717">
    <property type="entry name" value="HSV_RIR1"/>
</dbReference>
<dbReference type="EC" id="1.17.4.1" evidence="8"/>
<accession>A0A0F6N5B5</accession>
<evidence type="ECO:0000256" key="4">
    <source>
        <dbReference type="ARBA" id="ARBA00022741"/>
    </source>
</evidence>
<feature type="binding site" evidence="8">
    <location>
        <position position="192"/>
    </location>
    <ligand>
        <name>substrate</name>
    </ligand>
</feature>
<organism evidence="12">
    <name type="scientific">Bovine herpesvirus 4</name>
    <name type="common">BoHV-4</name>
    <name type="synonym">Movar virus</name>
    <dbReference type="NCBI Taxonomy" id="10385"/>
    <lineage>
        <taxon>Viruses</taxon>
        <taxon>Duplodnaviria</taxon>
        <taxon>Heunggongvirae</taxon>
        <taxon>Peploviricota</taxon>
        <taxon>Herviviricetes</taxon>
        <taxon>Herpesvirales</taxon>
        <taxon>Orthoherpesviridae</taxon>
        <taxon>Gammaherpesvirinae</taxon>
        <taxon>Rhadinovirus</taxon>
        <taxon>Rhadinovirus bovinegamma4</taxon>
    </lineage>
</organism>
<dbReference type="InterPro" id="IPR013509">
    <property type="entry name" value="RNR_lsu_N"/>
</dbReference>